<gene>
    <name evidence="1" type="ORF">L284_14145</name>
</gene>
<proteinExistence type="predicted"/>
<dbReference type="Proteomes" id="UP000015527">
    <property type="component" value="Unassembled WGS sequence"/>
</dbReference>
<comment type="caution">
    <text evidence="1">The sequence shown here is derived from an EMBL/GenBank/DDBJ whole genome shotgun (WGS) entry which is preliminary data.</text>
</comment>
<evidence type="ECO:0000313" key="2">
    <source>
        <dbReference type="Proteomes" id="UP000015527"/>
    </source>
</evidence>
<name>T0IP52_9SPHN</name>
<sequence length="39" mass="4718">MPFLSFPLAFARFRLLVVMGRCVLRLARRVIEFFKTRKM</sequence>
<accession>T0IP52</accession>
<keyword evidence="2" id="KW-1185">Reference proteome</keyword>
<reference evidence="1 2" key="1">
    <citation type="journal article" date="2013" name="Genome Announc.">
        <title>Genome Sequence of Novosphingobium lindaniclasticum LE124T, Isolated from a Hexachlorocyclohexane Dumpsite.</title>
        <authorList>
            <person name="Saxena A."/>
            <person name="Nayyar N."/>
            <person name="Sangwan N."/>
            <person name="Kumari R."/>
            <person name="Khurana J.P."/>
            <person name="Lal R."/>
        </authorList>
    </citation>
    <scope>NUCLEOTIDE SEQUENCE [LARGE SCALE GENOMIC DNA]</scope>
    <source>
        <strain evidence="1 2">LE124</strain>
    </source>
</reference>
<evidence type="ECO:0000313" key="1">
    <source>
        <dbReference type="EMBL" id="EQB13615.1"/>
    </source>
</evidence>
<protein>
    <submittedName>
        <fullName evidence="1">Uncharacterized protein</fullName>
    </submittedName>
</protein>
<dbReference type="EMBL" id="ATHL01000087">
    <property type="protein sequence ID" value="EQB13615.1"/>
    <property type="molecule type" value="Genomic_DNA"/>
</dbReference>
<organism evidence="1 2">
    <name type="scientific">Novosphingobium lindaniclasticum LE124</name>
    <dbReference type="NCBI Taxonomy" id="1096930"/>
    <lineage>
        <taxon>Bacteria</taxon>
        <taxon>Pseudomonadati</taxon>
        <taxon>Pseudomonadota</taxon>
        <taxon>Alphaproteobacteria</taxon>
        <taxon>Sphingomonadales</taxon>
        <taxon>Sphingomonadaceae</taxon>
        <taxon>Novosphingobium</taxon>
    </lineage>
</organism>
<dbReference type="AlphaFoldDB" id="T0IP52"/>